<evidence type="ECO:0000256" key="1">
    <source>
        <dbReference type="SAM" id="MobiDB-lite"/>
    </source>
</evidence>
<keyword evidence="3" id="KW-1185">Reference proteome</keyword>
<evidence type="ECO:0008006" key="4">
    <source>
        <dbReference type="Google" id="ProtNLM"/>
    </source>
</evidence>
<evidence type="ECO:0000313" key="3">
    <source>
        <dbReference type="Proteomes" id="UP001527866"/>
    </source>
</evidence>
<feature type="region of interest" description="Disordered" evidence="1">
    <location>
        <begin position="239"/>
        <end position="260"/>
    </location>
</feature>
<evidence type="ECO:0000313" key="2">
    <source>
        <dbReference type="EMBL" id="MDA2809354.1"/>
    </source>
</evidence>
<gene>
    <name evidence="2" type="ORF">O4J56_01780</name>
</gene>
<dbReference type="RefSeq" id="WP_270683260.1">
    <property type="nucleotide sequence ID" value="NZ_JAQFWQ010000003.1"/>
</dbReference>
<protein>
    <recommendedName>
        <fullName evidence="4">XRE family transcriptional regulator</fullName>
    </recommendedName>
</protein>
<organism evidence="2 3">
    <name type="scientific">Nocardiopsis endophytica</name>
    <dbReference type="NCBI Taxonomy" id="3018445"/>
    <lineage>
        <taxon>Bacteria</taxon>
        <taxon>Bacillati</taxon>
        <taxon>Actinomycetota</taxon>
        <taxon>Actinomycetes</taxon>
        <taxon>Streptosporangiales</taxon>
        <taxon>Nocardiopsidaceae</taxon>
        <taxon>Nocardiopsis</taxon>
    </lineage>
</organism>
<reference evidence="2 3" key="1">
    <citation type="submission" date="2023-01" db="EMBL/GenBank/DDBJ databases">
        <title>Draft genome sequence of Nocardiopsis sp. RSe5-2 isolated from halophytes.</title>
        <authorList>
            <person name="Duangmal K."/>
            <person name="Chantavorakit T."/>
        </authorList>
    </citation>
    <scope>NUCLEOTIDE SEQUENCE [LARGE SCALE GENOMIC DNA]</scope>
    <source>
        <strain evidence="2 3">RSe5-2</strain>
    </source>
</reference>
<sequence>MSQTEAARRAGISLATWRRGEADINAVGAATRQKIDKVLAAAAQPVHSWVPLFNKRFRGDPLTPREAHLLATELTMNGETFQLDDDSVWDSHVLRELPDAVLMSVAERPQWHRRLLATSQELGARIDDGWAPRAENLAEAAALRIALTSPSLEDDSDLTGLGYESHPRDLDHDSHWPTIKRALIPPRLQQALVMLDSARYAAHLLAPMNVDSRIITSPLHPDRWWEKWTDEAQEWLHAAATGARPSQRETGSTDFDDNPSQSQTMAWGIFELLAEREADLDLLLGGALRKERTAQIADGSTPAIVLETHLGDDVVIKVSCRDHRRPQQTSPCIEDTAPVRSAILAWGLLDLLDDTGPALQEVFEGDLLPDQLTVTNGSVLVLPDASGFDLLLAVAFQERTRERSAAVDEARASWWEYQRELEEEFAAFDMEYGQD</sequence>
<feature type="compositionally biased region" description="Polar residues" evidence="1">
    <location>
        <begin position="248"/>
        <end position="260"/>
    </location>
</feature>
<accession>A0ABT4TXC8</accession>
<comment type="caution">
    <text evidence="2">The sequence shown here is derived from an EMBL/GenBank/DDBJ whole genome shotgun (WGS) entry which is preliminary data.</text>
</comment>
<proteinExistence type="predicted"/>
<dbReference type="EMBL" id="JAQFWQ010000003">
    <property type="protein sequence ID" value="MDA2809354.1"/>
    <property type="molecule type" value="Genomic_DNA"/>
</dbReference>
<name>A0ABT4TXC8_9ACTN</name>
<dbReference type="Proteomes" id="UP001527866">
    <property type="component" value="Unassembled WGS sequence"/>
</dbReference>